<comment type="similarity">
    <text evidence="1">Belongs to the 4-hydroxybenzoyl-CoA thioesterase family.</text>
</comment>
<dbReference type="InterPro" id="IPR006684">
    <property type="entry name" value="YbgC/YbaW"/>
</dbReference>
<evidence type="ECO:0000256" key="2">
    <source>
        <dbReference type="ARBA" id="ARBA00022801"/>
    </source>
</evidence>
<dbReference type="Proteomes" id="UP000477070">
    <property type="component" value="Unassembled WGS sequence"/>
</dbReference>
<proteinExistence type="inferred from homology"/>
<keyword evidence="2 4" id="KW-0378">Hydrolase</keyword>
<evidence type="ECO:0000313" key="5">
    <source>
        <dbReference type="Proteomes" id="UP000029714"/>
    </source>
</evidence>
<dbReference type="PANTHER" id="PTHR31793">
    <property type="entry name" value="4-HYDROXYBENZOYL-COA THIOESTERASE FAMILY MEMBER"/>
    <property type="match status" value="1"/>
</dbReference>
<evidence type="ECO:0000256" key="1">
    <source>
        <dbReference type="ARBA" id="ARBA00005953"/>
    </source>
</evidence>
<dbReference type="OrthoDB" id="9808429at2"/>
<comment type="caution">
    <text evidence="4">The sequence shown here is derived from an EMBL/GenBank/DDBJ whole genome shotgun (WGS) entry which is preliminary data.</text>
</comment>
<reference evidence="3 6" key="4">
    <citation type="submission" date="2019-12" db="EMBL/GenBank/DDBJ databases">
        <title>Multi-Generational Helicobacter saguini Isolates.</title>
        <authorList>
            <person name="Mannion A."/>
            <person name="Shen Z."/>
            <person name="Fox J.G."/>
        </authorList>
    </citation>
    <scope>NUCLEOTIDE SEQUENCE [LARGE SCALE GENOMIC DNA]</scope>
    <source>
        <strain evidence="3">16-048</strain>
        <strain evidence="6">16-048 (F4)</strain>
    </source>
</reference>
<dbReference type="AlphaFoldDB" id="A0A347VQL0"/>
<dbReference type="PIRSF" id="PIRSF003230">
    <property type="entry name" value="YbgC"/>
    <property type="match status" value="1"/>
</dbReference>
<dbReference type="CDD" id="cd00586">
    <property type="entry name" value="4HBT"/>
    <property type="match status" value="1"/>
</dbReference>
<dbReference type="Proteomes" id="UP000029714">
    <property type="component" value="Unassembled WGS sequence"/>
</dbReference>
<reference evidence="4 5" key="1">
    <citation type="journal article" date="2014" name="Genome Announc.">
        <title>Draft genome sequences of eight enterohepatic helicobacter species isolated from both laboratory and wild rodents.</title>
        <authorList>
            <person name="Sheh A."/>
            <person name="Shen Z."/>
            <person name="Fox J.G."/>
        </authorList>
    </citation>
    <scope>NUCLEOTIDE SEQUENCE [LARGE SCALE GENOMIC DNA]</scope>
    <source>
        <strain evidence="4 5">MIT 97-6194</strain>
    </source>
</reference>
<evidence type="ECO:0000313" key="4">
    <source>
        <dbReference type="EMBL" id="TLD93762.1"/>
    </source>
</evidence>
<dbReference type="Gene3D" id="3.10.129.10">
    <property type="entry name" value="Hotdog Thioesterase"/>
    <property type="match status" value="1"/>
</dbReference>
<dbReference type="PANTHER" id="PTHR31793:SF37">
    <property type="entry name" value="ACYL-COA THIOESTER HYDROLASE YBGC"/>
    <property type="match status" value="1"/>
</dbReference>
<evidence type="ECO:0000313" key="3">
    <source>
        <dbReference type="EMBL" id="MWV70111.1"/>
    </source>
</evidence>
<dbReference type="NCBIfam" id="TIGR00051">
    <property type="entry name" value="YbgC/FadM family acyl-CoA thioesterase"/>
    <property type="match status" value="1"/>
</dbReference>
<protein>
    <submittedName>
        <fullName evidence="4">YbgC/FadM family acyl-CoA thioesterase</fullName>
        <ecNumber evidence="4">3.1.2.-</ecNumber>
    </submittedName>
</protein>
<gene>
    <name evidence="3" type="ORF">DCO61_08915</name>
    <name evidence="4" type="ORF">LS64_008185</name>
</gene>
<dbReference type="EC" id="3.1.2.-" evidence="4"/>
<sequence length="140" mass="16409">MTNYVFYDDTDCGGIVYHSNYITFCERARSYIFFENGIFPHEISSEESRGFVVRSVDSKFFYPLQFADKYEVKSKVLELKHTSLNVRQEIFKIDSINAKNKIESPILSFCATINLAYIDLKTKKPSKIPEHLREILLKYL</sequence>
<reference evidence="4 5" key="2">
    <citation type="journal article" date="2016" name="Infect. Immun.">
        <title>Helicobacter saguini, a Novel Helicobacter Isolated from Cotton-Top Tamarins with Ulcerative Colitis, Has Proinflammatory Properties and Induces Typhlocolitis and Dysplasia in Gnotobiotic IL-10-/- Mice.</title>
        <authorList>
            <person name="Shen Z."/>
            <person name="Mannion A."/>
            <person name="Whary M.T."/>
            <person name="Muthupalani S."/>
            <person name="Sheh A."/>
            <person name="Feng Y."/>
            <person name="Gong G."/>
            <person name="Vandamme P."/>
            <person name="Holcombe H.R."/>
            <person name="Paster B.J."/>
            <person name="Fox J.G."/>
        </authorList>
    </citation>
    <scope>NUCLEOTIDE SEQUENCE [LARGE SCALE GENOMIC DNA]</scope>
    <source>
        <strain evidence="4 5">MIT 97-6194</strain>
    </source>
</reference>
<dbReference type="EMBL" id="QBIU01000002">
    <property type="protein sequence ID" value="MWV70111.1"/>
    <property type="molecule type" value="Genomic_DNA"/>
</dbReference>
<dbReference type="RefSeq" id="WP_034572725.1">
    <property type="nucleotide sequence ID" value="NZ_JRMP02000012.1"/>
</dbReference>
<dbReference type="InterPro" id="IPR029069">
    <property type="entry name" value="HotDog_dom_sf"/>
</dbReference>
<keyword evidence="5" id="KW-1185">Reference proteome</keyword>
<reference evidence="4" key="3">
    <citation type="submission" date="2018-04" db="EMBL/GenBank/DDBJ databases">
        <authorList>
            <person name="Sheh A."/>
            <person name="Shen Z."/>
            <person name="Mannion A.J."/>
            <person name="Fox J.G."/>
        </authorList>
    </citation>
    <scope>NUCLEOTIDE SEQUENCE</scope>
    <source>
        <strain evidence="4">MIT 97-6194</strain>
    </source>
</reference>
<dbReference type="Pfam" id="PF13279">
    <property type="entry name" value="4HBT_2"/>
    <property type="match status" value="1"/>
</dbReference>
<accession>A0A347VQL0</accession>
<evidence type="ECO:0000313" key="6">
    <source>
        <dbReference type="Proteomes" id="UP000477070"/>
    </source>
</evidence>
<dbReference type="GO" id="GO:0047617">
    <property type="term" value="F:fatty acyl-CoA hydrolase activity"/>
    <property type="evidence" value="ECO:0007669"/>
    <property type="project" value="TreeGrafter"/>
</dbReference>
<dbReference type="STRING" id="1548018.LS64_09905"/>
<dbReference type="SUPFAM" id="SSF54637">
    <property type="entry name" value="Thioesterase/thiol ester dehydrase-isomerase"/>
    <property type="match status" value="1"/>
</dbReference>
<organism evidence="4 5">
    <name type="scientific">Helicobacter saguini</name>
    <dbReference type="NCBI Taxonomy" id="1548018"/>
    <lineage>
        <taxon>Bacteria</taxon>
        <taxon>Pseudomonadati</taxon>
        <taxon>Campylobacterota</taxon>
        <taxon>Epsilonproteobacteria</taxon>
        <taxon>Campylobacterales</taxon>
        <taxon>Helicobacteraceae</taxon>
        <taxon>Helicobacter</taxon>
    </lineage>
</organism>
<dbReference type="InterPro" id="IPR050563">
    <property type="entry name" value="4-hydroxybenzoyl-CoA_TE"/>
</dbReference>
<name>A0A347VQL0_9HELI</name>
<dbReference type="EMBL" id="JRMP02000012">
    <property type="protein sequence ID" value="TLD93762.1"/>
    <property type="molecule type" value="Genomic_DNA"/>
</dbReference>